<dbReference type="Gene3D" id="3.30.70.1730">
    <property type="match status" value="1"/>
</dbReference>
<evidence type="ECO:0008006" key="6">
    <source>
        <dbReference type="Google" id="ProtNLM"/>
    </source>
</evidence>
<accession>A0A9P6UNS4</accession>
<comment type="similarity">
    <text evidence="1">Belongs to the universal ribosomal protein uL10 family.</text>
</comment>
<dbReference type="AlphaFoldDB" id="A0A9P6UNS4"/>
<organism evidence="4 5">
    <name type="scientific">Dissophora globulifera</name>
    <dbReference type="NCBI Taxonomy" id="979702"/>
    <lineage>
        <taxon>Eukaryota</taxon>
        <taxon>Fungi</taxon>
        <taxon>Fungi incertae sedis</taxon>
        <taxon>Mucoromycota</taxon>
        <taxon>Mortierellomycotina</taxon>
        <taxon>Mortierellomycetes</taxon>
        <taxon>Mortierellales</taxon>
        <taxon>Mortierellaceae</taxon>
        <taxon>Dissophora</taxon>
    </lineage>
</organism>
<dbReference type="PANTHER" id="PTHR11560">
    <property type="entry name" value="39S RIBOSOMAL PROTEIN L10, MITOCHONDRIAL"/>
    <property type="match status" value="1"/>
</dbReference>
<dbReference type="GO" id="GO:0005840">
    <property type="term" value="C:ribosome"/>
    <property type="evidence" value="ECO:0007669"/>
    <property type="project" value="UniProtKB-KW"/>
</dbReference>
<gene>
    <name evidence="4" type="ORF">BGZ99_009138</name>
</gene>
<protein>
    <recommendedName>
        <fullName evidence="6">50S ribosomal protein L10</fullName>
    </recommendedName>
</protein>
<comment type="caution">
    <text evidence="4">The sequence shown here is derived from an EMBL/GenBank/DDBJ whole genome shotgun (WGS) entry which is preliminary data.</text>
</comment>
<evidence type="ECO:0000313" key="5">
    <source>
        <dbReference type="Proteomes" id="UP000738325"/>
    </source>
</evidence>
<dbReference type="GO" id="GO:1990904">
    <property type="term" value="C:ribonucleoprotein complex"/>
    <property type="evidence" value="ECO:0007669"/>
    <property type="project" value="UniProtKB-KW"/>
</dbReference>
<dbReference type="CDD" id="cd05797">
    <property type="entry name" value="Ribosomal_L10"/>
    <property type="match status" value="1"/>
</dbReference>
<dbReference type="SUPFAM" id="SSF160369">
    <property type="entry name" value="Ribosomal protein L10-like"/>
    <property type="match status" value="1"/>
</dbReference>
<keyword evidence="5" id="KW-1185">Reference proteome</keyword>
<evidence type="ECO:0000313" key="4">
    <source>
        <dbReference type="EMBL" id="KAG0313035.1"/>
    </source>
</evidence>
<dbReference type="InterPro" id="IPR001790">
    <property type="entry name" value="Ribosomal_uL10"/>
</dbReference>
<evidence type="ECO:0000256" key="2">
    <source>
        <dbReference type="ARBA" id="ARBA00022980"/>
    </source>
</evidence>
<dbReference type="Proteomes" id="UP000738325">
    <property type="component" value="Unassembled WGS sequence"/>
</dbReference>
<proteinExistence type="inferred from homology"/>
<dbReference type="Pfam" id="PF00466">
    <property type="entry name" value="Ribosomal_L10"/>
    <property type="match status" value="1"/>
</dbReference>
<evidence type="ECO:0000256" key="3">
    <source>
        <dbReference type="ARBA" id="ARBA00023274"/>
    </source>
</evidence>
<evidence type="ECO:0000256" key="1">
    <source>
        <dbReference type="ARBA" id="ARBA00008889"/>
    </source>
</evidence>
<dbReference type="OrthoDB" id="360689at2759"/>
<keyword evidence="3" id="KW-0687">Ribonucleoprotein</keyword>
<dbReference type="InterPro" id="IPR043141">
    <property type="entry name" value="Ribosomal_uL10-like_sf"/>
</dbReference>
<dbReference type="InterPro" id="IPR047865">
    <property type="entry name" value="Ribosomal_uL10_bac_type"/>
</dbReference>
<dbReference type="EMBL" id="JAAAIP010000752">
    <property type="protein sequence ID" value="KAG0313035.1"/>
    <property type="molecule type" value="Genomic_DNA"/>
</dbReference>
<sequence length="275" mass="30030">MLTYLDAQCDLLDQQQGPHRRNRNQNEWLPENCPNQLCILNLGLAARSARSLTAVRQYATTTTLSRKNPTPKNKAAAEAVASGKPLTNYGKEFRPEKTFLHHTYSNILESNRIMLICQHNNMSVAELIQLRTELAAAGADMKVVRLGIFSAALRETRYANLAPLVNGPTCVISCNISPEEEEAQSTAKVAKGLGGIRKVVEKHSKMILLGGKVDDSLVSVDDMKKMVEMPGIQTLRSQVVGLLSQAGGGRLVQLLNMNPTLLVMNLDAHAKSGSD</sequence>
<name>A0A9P6UNS4_9FUNG</name>
<reference evidence="4" key="1">
    <citation type="journal article" date="2020" name="Fungal Divers.">
        <title>Resolving the Mortierellaceae phylogeny through synthesis of multi-gene phylogenetics and phylogenomics.</title>
        <authorList>
            <person name="Vandepol N."/>
            <person name="Liber J."/>
            <person name="Desiro A."/>
            <person name="Na H."/>
            <person name="Kennedy M."/>
            <person name="Barry K."/>
            <person name="Grigoriev I.V."/>
            <person name="Miller A.N."/>
            <person name="O'Donnell K."/>
            <person name="Stajich J.E."/>
            <person name="Bonito G."/>
        </authorList>
    </citation>
    <scope>NUCLEOTIDE SEQUENCE</scope>
    <source>
        <strain evidence="4">REB-010B</strain>
    </source>
</reference>
<keyword evidence="2" id="KW-0689">Ribosomal protein</keyword>